<dbReference type="AlphaFoldDB" id="A0A917SJE4"/>
<gene>
    <name evidence="1" type="ORF">GCM10011534_02610</name>
</gene>
<keyword evidence="2" id="KW-1185">Reference proteome</keyword>
<proteinExistence type="predicted"/>
<evidence type="ECO:0008006" key="3">
    <source>
        <dbReference type="Google" id="ProtNLM"/>
    </source>
</evidence>
<protein>
    <recommendedName>
        <fullName evidence="3">Sulfotransferase domain-containing protein</fullName>
    </recommendedName>
</protein>
<organism evidence="1 2">
    <name type="scientific">Pseudooceanicola nanhaiensis</name>
    <dbReference type="NCBI Taxonomy" id="375761"/>
    <lineage>
        <taxon>Bacteria</taxon>
        <taxon>Pseudomonadati</taxon>
        <taxon>Pseudomonadota</taxon>
        <taxon>Alphaproteobacteria</taxon>
        <taxon>Rhodobacterales</taxon>
        <taxon>Paracoccaceae</taxon>
        <taxon>Pseudooceanicola</taxon>
    </lineage>
</organism>
<evidence type="ECO:0000313" key="2">
    <source>
        <dbReference type="Proteomes" id="UP000649829"/>
    </source>
</evidence>
<accession>A0A917SJE4</accession>
<dbReference type="EMBL" id="BMLF01000001">
    <property type="protein sequence ID" value="GGL84176.1"/>
    <property type="molecule type" value="Genomic_DNA"/>
</dbReference>
<name>A0A917SJE4_9RHOB</name>
<dbReference type="SUPFAM" id="SSF52540">
    <property type="entry name" value="P-loop containing nucleoside triphosphate hydrolases"/>
    <property type="match status" value="1"/>
</dbReference>
<sequence>MSDRHLVIAGQGRAGSTLFYNMLRHCLRDFHLPEGETSAVSCLNRPGNACTKRPFDILQMPRIAAAFAGRKRLDLIVTLRDPRDILTSRHRAVPGEYFYGADRCYHIYPDRAPTLTAPGFLQVHKAILETARSGLFPQGIFYLKYEDLVAHPEAVQDLLARDFGLRFEGDFRAFTEQGVTAELDRALNGLRPLEAGRIAKWRAPEHRARIVEQFTRFPVLHDILISLGYERDRSWFDAISDASAAQAPGV</sequence>
<dbReference type="Proteomes" id="UP000649829">
    <property type="component" value="Unassembled WGS sequence"/>
</dbReference>
<dbReference type="Gene3D" id="3.40.50.300">
    <property type="entry name" value="P-loop containing nucleotide triphosphate hydrolases"/>
    <property type="match status" value="1"/>
</dbReference>
<dbReference type="RefSeq" id="WP_028285225.1">
    <property type="nucleotide sequence ID" value="NZ_BMLF01000001.1"/>
</dbReference>
<reference evidence="1" key="2">
    <citation type="submission" date="2020-09" db="EMBL/GenBank/DDBJ databases">
        <authorList>
            <person name="Sun Q."/>
            <person name="Zhou Y."/>
        </authorList>
    </citation>
    <scope>NUCLEOTIDE SEQUENCE</scope>
    <source>
        <strain evidence="1">CGMCC 1.6293</strain>
    </source>
</reference>
<reference evidence="1" key="1">
    <citation type="journal article" date="2014" name="Int. J. Syst. Evol. Microbiol.">
        <title>Complete genome sequence of Corynebacterium casei LMG S-19264T (=DSM 44701T), isolated from a smear-ripened cheese.</title>
        <authorList>
            <consortium name="US DOE Joint Genome Institute (JGI-PGF)"/>
            <person name="Walter F."/>
            <person name="Albersmeier A."/>
            <person name="Kalinowski J."/>
            <person name="Ruckert C."/>
        </authorList>
    </citation>
    <scope>NUCLEOTIDE SEQUENCE</scope>
    <source>
        <strain evidence="1">CGMCC 1.6293</strain>
    </source>
</reference>
<comment type="caution">
    <text evidence="1">The sequence shown here is derived from an EMBL/GenBank/DDBJ whole genome shotgun (WGS) entry which is preliminary data.</text>
</comment>
<dbReference type="InterPro" id="IPR027417">
    <property type="entry name" value="P-loop_NTPase"/>
</dbReference>
<evidence type="ECO:0000313" key="1">
    <source>
        <dbReference type="EMBL" id="GGL84176.1"/>
    </source>
</evidence>